<organism evidence="1">
    <name type="scientific">marine sediment metagenome</name>
    <dbReference type="NCBI Taxonomy" id="412755"/>
    <lineage>
        <taxon>unclassified sequences</taxon>
        <taxon>metagenomes</taxon>
        <taxon>ecological metagenomes</taxon>
    </lineage>
</organism>
<accession>A0A0F9HFB3</accession>
<evidence type="ECO:0000313" key="1">
    <source>
        <dbReference type="EMBL" id="KKL80365.1"/>
    </source>
</evidence>
<dbReference type="AlphaFoldDB" id="A0A0F9HFB3"/>
<dbReference type="EMBL" id="LAZR01022874">
    <property type="protein sequence ID" value="KKL80365.1"/>
    <property type="molecule type" value="Genomic_DNA"/>
</dbReference>
<protein>
    <submittedName>
        <fullName evidence="1">Uncharacterized protein</fullName>
    </submittedName>
</protein>
<reference evidence="1" key="1">
    <citation type="journal article" date="2015" name="Nature">
        <title>Complex archaea that bridge the gap between prokaryotes and eukaryotes.</title>
        <authorList>
            <person name="Spang A."/>
            <person name="Saw J.H."/>
            <person name="Jorgensen S.L."/>
            <person name="Zaremba-Niedzwiedzka K."/>
            <person name="Martijn J."/>
            <person name="Lind A.E."/>
            <person name="van Eijk R."/>
            <person name="Schleper C."/>
            <person name="Guy L."/>
            <person name="Ettema T.J."/>
        </authorList>
    </citation>
    <scope>NUCLEOTIDE SEQUENCE</scope>
</reference>
<sequence>MNDVLRAILVRADLQDENLFAAHEVARWPAGALNWLTRAGILRAAELAEEILCDECPEGCWIKPTIRKIPGTRRRFGTYLCRRNDDVGSFTVDLARRRQWQFSLGGLAKAVSKAVKPTGKVTELAPERLVLLGTVKLGGDNRELFLVRGAAWS</sequence>
<proteinExistence type="predicted"/>
<comment type="caution">
    <text evidence="1">The sequence shown here is derived from an EMBL/GenBank/DDBJ whole genome shotgun (WGS) entry which is preliminary data.</text>
</comment>
<feature type="non-terminal residue" evidence="1">
    <location>
        <position position="153"/>
    </location>
</feature>
<gene>
    <name evidence="1" type="ORF">LCGC14_2005480</name>
</gene>
<name>A0A0F9HFB3_9ZZZZ</name>